<evidence type="ECO:0000256" key="1">
    <source>
        <dbReference type="SAM" id="MobiDB-lite"/>
    </source>
</evidence>
<name>A0ABR3MEB8_9TELE</name>
<dbReference type="EMBL" id="JAYMGO010000013">
    <property type="protein sequence ID" value="KAL1263406.1"/>
    <property type="molecule type" value="Genomic_DNA"/>
</dbReference>
<evidence type="ECO:0000313" key="2">
    <source>
        <dbReference type="EMBL" id="KAL1263406.1"/>
    </source>
</evidence>
<protein>
    <submittedName>
        <fullName evidence="2">Uncharacterized protein</fullName>
    </submittedName>
</protein>
<proteinExistence type="predicted"/>
<evidence type="ECO:0000313" key="3">
    <source>
        <dbReference type="Proteomes" id="UP001558613"/>
    </source>
</evidence>
<dbReference type="Proteomes" id="UP001558613">
    <property type="component" value="Unassembled WGS sequence"/>
</dbReference>
<gene>
    <name evidence="2" type="ORF">QQF64_006145</name>
</gene>
<sequence length="92" mass="10478">MSMQQLDSWLFLPCQNMGTGNMVGGDIYLFISLRLCGFMRHSYTWPGPSPLTHSRHAQRSPAKSFRSQLHTHPRTQTVSSHKCCTPRSLQSE</sequence>
<feature type="compositionally biased region" description="Polar residues" evidence="1">
    <location>
        <begin position="65"/>
        <end position="92"/>
    </location>
</feature>
<accession>A0ABR3MEB8</accession>
<organism evidence="2 3">
    <name type="scientific">Cirrhinus molitorella</name>
    <name type="common">mud carp</name>
    <dbReference type="NCBI Taxonomy" id="172907"/>
    <lineage>
        <taxon>Eukaryota</taxon>
        <taxon>Metazoa</taxon>
        <taxon>Chordata</taxon>
        <taxon>Craniata</taxon>
        <taxon>Vertebrata</taxon>
        <taxon>Euteleostomi</taxon>
        <taxon>Actinopterygii</taxon>
        <taxon>Neopterygii</taxon>
        <taxon>Teleostei</taxon>
        <taxon>Ostariophysi</taxon>
        <taxon>Cypriniformes</taxon>
        <taxon>Cyprinidae</taxon>
        <taxon>Labeoninae</taxon>
        <taxon>Labeonini</taxon>
        <taxon>Cirrhinus</taxon>
    </lineage>
</organism>
<feature type="region of interest" description="Disordered" evidence="1">
    <location>
        <begin position="49"/>
        <end position="92"/>
    </location>
</feature>
<reference evidence="2 3" key="1">
    <citation type="submission" date="2023-09" db="EMBL/GenBank/DDBJ databases">
        <authorList>
            <person name="Wang M."/>
        </authorList>
    </citation>
    <scope>NUCLEOTIDE SEQUENCE [LARGE SCALE GENOMIC DNA]</scope>
    <source>
        <strain evidence="2">GT-2023</strain>
        <tissue evidence="2">Liver</tissue>
    </source>
</reference>
<comment type="caution">
    <text evidence="2">The sequence shown here is derived from an EMBL/GenBank/DDBJ whole genome shotgun (WGS) entry which is preliminary data.</text>
</comment>
<keyword evidence="3" id="KW-1185">Reference proteome</keyword>